<proteinExistence type="predicted"/>
<protein>
    <submittedName>
        <fullName evidence="1">Uncharacterized protein</fullName>
    </submittedName>
</protein>
<sequence>MSFDSTPSFSSPLAFATTLPIDDEQADLLDLDETVGRLSDTEEEPEGELEGNDEQTDDESDDKSGIRSSRSSRSAGTGTRTARPSRQYPLPLATSRTKRSIGTQSTVPPRPGTTAPSKPAPGSGPRADTAVVEGNLDRVDSASLTRKSSTASSTSSLMGPPAVPRRAPAAIAIENAEGTSADHTRGDRPPSSIQIGKRKEENALGLGMPSHASPLSSASSAAGTSPSTSYKLSSPMTNWETRQVASSSGRNVGGSTGRRRRPSASQTSVSNAHRRARSLGGMLLGEGVSPVGGPDGVDPGLVAAIRGADATIPGTPLSEAPRSGSVGSAVQPASSASNMSQISPGLGSLPSTPSASVRLQRKRSELLNVMPDTRALANTYPSMAIPAPRQPITPGSSSSHATSQQEDDDRQQGLVSSPSAGESFVPPGYVRSRRVPTAVRLAGDLFVPHSASPKQTFRGLAATEMSKTGSPNSSQSTNSPSPSTGVSASGSQQQHGLGIGLGGSTGGSSCLQLPQTPSATRSNSPLASEYAVSAGSLPSSGRNSPVGLKNELGATQGLVAVTADRPLSVTIPAYRPMMASGSLPGSAILGSRSPTLSRAGGSRFEQQPGETKVVGGSAFSPLLSLSSQNAGMRKPPPSSSRAARRSWCAQELFDSLMESDSNEGSSDRPAPWIASSQDVPPKVPLTTPVNSRPNSSQSALTSSLGPGAAPALEVPGARSRFLKHGGEPADLLTPGGLSASASKTLSGTDEYARIIVQSRNAKMQKWKAQNQRSPPPARAPLPRSISSKTSTGGNDADYNAPSSVNLGRRGTTIGILRRSSMAASASAAVDAARRSSQAETLASADSHFSQSPIESDVASFDPISPDREIEWVDWLDEYRKMKEAKLRSEREEKEAEEADDAEEVERELETAEAERYEARRSVSDPLSTQKGQNASSPSSPVSRTEILRSSSSQAVTVGSGPRPSHQPLGPVRRPSAAPLLPPGRPQLDNRRSLSLTPGQTFESQAAQIYQSSPTKRHSTLEKPRTISLSPITSRIASSGGQSSSSVSSSVSRRRRNLGGKIEAWWSAVKSGFGAQGADSWSSSKATQHPSASLGPASSSRGSQPLQQSPLKYNRKASDMSDVAAPEAPSDGDVQPTLSLPVRAENPFARHSRAQTGSQSQKAPESVHTLRAASSAQNLMIKKSRDPSSSPARKGSDPTGRGGGGSQPAAGELASSSSSSRGSDETQGRDPSKRRHHPQLSLHLEKGLSSFDAGAFDGLGKQTSPLSGRSQSGGFATRKQDDEKTSSSATSSHFSRDRLDSGGRDSASFRPGSAKSQLADGFLGDRSDVSVSPEITRDGKGLSRAWKPSNPKLAPHKKGPLSSQDGSDGEATRGRGPRASQALSSKEITINSIRHHIRHRLAVSKESCDKELRKVVNAINSFVEVTIERKEEERINARSSGLGLDHDREEMEEVFDDEDSDLLGQQLGLGDSILTEGGATSSGTAMSRGDSNASNRSDGLLDNMDIEGEGEGDGIDPDETPQPGSGYGSTTALPKPQGLRAGSPATTREYRLPAPPPAGRSLTHQIPGRPSALSNPPRPLGPLNLLSRTRSTRGASRSASNSRSTSRSHSPMPGALSGSALSTASQSPQLSPARRLRPLPADEEPTEPYIPALEDLVTLAMDVLDTSITTLTSKPGACSQIISSVQAVGKNWDDNPEWPGRGWYVQLLLAVAGLSRVVEWWEAEKGFWNFNDEGDHDAEPIRFILGGHHVDPDAQDLRGFHLLPAQALSVSNSPTRARALALQERSTSGTASASGTSSPALEPKDRKVAPEGDLDQSSSNAANQESTNQTEVDATEVAAEGDETVIQSIPEGERTYEGVNVLMELSLDGERFLYLSPAWKTVIGSDPAQLFDVPIAELLAPSDVNMFAEASRQLQANESHTVEAIFHLRVERPVTEADDEIGDVAYYQEMEGKGMLMQDRQSGLPSHSMWVFKATGPPEPETDLPDEFVPKTGRTASNFLDDPSAAVGHVASISVEPLLCRICERDVPTWFFEKHSEICNEVHRLEMEIGECNENLEELRRTAKAVIARLEEAPSSSLPPAEYRGIVITTPPASTNPPSALEVVNRSLSPRQPNAASVRKMHLRALDGAIDILQVAAEISTPAIKDESASEPIEKQRLLSPTSESKVVQVQQWRRQPLDDAALDVMMSEIEAAMRGKLSAVNRMLNTIVYVETVRQEWEERVESAFAAASDEESGEEGSSETSASSPSPSQESLASALVPAAVQVEPPTPAPQSTPQADPIASLRPSPPTRRGAEDEDEILSGETSGMLLERDEREEIPAPHSTTLSAIDEPGADEEDIPAVESEMGGSRAMPTLAASSLAPIPIPRGTVGSEATAPSSDPIHISSRTSNRSTSRSRRLSHLPVGDTNYLQTPPLSPHIPAEALSASVSARNSRRLSVSHRSPMATSMPLSPRLPPTAPSSRPTASSIKDFAIIKPISKGAFGSVFLTKKKTTGDYYAIKVLKKSDMIAKNQITNVKAERMILMTQTQSPFVVKLFFTFQSSEYLYLVMEYLPGGDCASLCKVLGGLPEEWVRQYIAEVVVGLEHLHTKGVVHRDMKPDNLLIDQRGHLKLTDFGLSKIGLLGRQTRQGPESILTRNVRSDSGSGSAPSSAASNWSNQRHNSLSTPAGTSTGETAASFSPMTPGIGGLVQGQSFFAGPQRGRIISSSTDASDSSENESNAGRPKPVPSAHIESPGNHFGSHPLLADSFMANSKEQSPRRFVGTPDYLAPESILGIGMDDMAVDWWALGVIMYEFLYGYPPFHAETTEKLFDNILSRRIDWEEESIDISAEARDLMEKLMCTDPKQRLGAKGADEIKKHPFLEGIDWDNVTANDGPFVPQVTDPESTDYFDLRGAVLQEFDDENVSQTREFAKAIEGKRVIETGRPPSRMRSRLDRAKANRSETDDFGNFTYKNLPVLKQANDEVIRKMREDQMPPLAQTLEQPLMHARHRSLSGKAKGKSHVGPPSPSHSTSSQSSTPSRSTAPTSPSGTFHASAHKRRPSEAPALASASSGTATAVPIANAAMERKRSQLAESENTSRRNSLPSRLRTTSGGAGERPALPSNWQESKRQASLLVNPGTASTPLATTGTAQANPMSSSLTSASLPEPASDPDAVECLVAEDNPIALRMLENILVKVGCRCTAVRNGAEAVRLAMGETKFAVLFVDVTLPIVNGQDVARMIKSTRNVNSATPIVALAAFDRGEPVDVSGSVFDAVLAKPLERMDVCATLAKLGFTALQSVGHNSSSNAPSSDLPSQPSTPSAAFSLMNISGSGSSTTTTSSNNTNHHHLSKRKSGVPTSSPQHLLAHSMAGSPSTATFSSSPLGTVTTPSGARGLMTTTTTTSLSQAHGTAQDARSSSRSISSGSDGSNSNANKSFMAASAALNKAISEMHL</sequence>
<dbReference type="Proteomes" id="UP000245626">
    <property type="component" value="Unassembled WGS sequence"/>
</dbReference>
<evidence type="ECO:0000313" key="1">
    <source>
        <dbReference type="EMBL" id="PWN51516.1"/>
    </source>
</evidence>
<accession>A0ACD0P0H9</accession>
<organism evidence="1 2">
    <name type="scientific">Violaceomyces palustris</name>
    <dbReference type="NCBI Taxonomy" id="1673888"/>
    <lineage>
        <taxon>Eukaryota</taxon>
        <taxon>Fungi</taxon>
        <taxon>Dikarya</taxon>
        <taxon>Basidiomycota</taxon>
        <taxon>Ustilaginomycotina</taxon>
        <taxon>Ustilaginomycetes</taxon>
        <taxon>Violaceomycetales</taxon>
        <taxon>Violaceomycetaceae</taxon>
        <taxon>Violaceomyces</taxon>
    </lineage>
</organism>
<keyword evidence="2" id="KW-1185">Reference proteome</keyword>
<reference evidence="1 2" key="1">
    <citation type="journal article" date="2018" name="Mol. Biol. Evol.">
        <title>Broad Genomic Sampling Reveals a Smut Pathogenic Ancestry of the Fungal Clade Ustilaginomycotina.</title>
        <authorList>
            <person name="Kijpornyongpan T."/>
            <person name="Mondo S.J."/>
            <person name="Barry K."/>
            <person name="Sandor L."/>
            <person name="Lee J."/>
            <person name="Lipzen A."/>
            <person name="Pangilinan J."/>
            <person name="LaButti K."/>
            <person name="Hainaut M."/>
            <person name="Henrissat B."/>
            <person name="Grigoriev I.V."/>
            <person name="Spatafora J.W."/>
            <person name="Aime M.C."/>
        </authorList>
    </citation>
    <scope>NUCLEOTIDE SEQUENCE [LARGE SCALE GENOMIC DNA]</scope>
    <source>
        <strain evidence="1 2">SA 807</strain>
    </source>
</reference>
<evidence type="ECO:0000313" key="2">
    <source>
        <dbReference type="Proteomes" id="UP000245626"/>
    </source>
</evidence>
<name>A0ACD0P0H9_9BASI</name>
<dbReference type="EMBL" id="KZ819837">
    <property type="protein sequence ID" value="PWN51516.1"/>
    <property type="molecule type" value="Genomic_DNA"/>
</dbReference>
<gene>
    <name evidence="1" type="ORF">IE53DRAFT_47622</name>
</gene>